<evidence type="ECO:0008006" key="4">
    <source>
        <dbReference type="Google" id="ProtNLM"/>
    </source>
</evidence>
<evidence type="ECO:0000313" key="2">
    <source>
        <dbReference type="EMBL" id="KAG0327033.1"/>
    </source>
</evidence>
<gene>
    <name evidence="2" type="ORF">BGZ99_008483</name>
</gene>
<keyword evidence="3" id="KW-1185">Reference proteome</keyword>
<sequence>MFLPLSFFTLNLFFLTVDISVAAAIAAVLAHICRRYGGYAQSIRWIKQAGYWEMIMALYHSVRNGAWRHLLALFATLLGSIVLTVIIIRGKLRFTASTGEGSLSREVSTSTQFLDLSVLTSLAAWSFPVRYDASIEDTLARALNSSMANPRASPTKRYQPQVSDYEVACDRLNVRVFNGSLFLPNDGCATFDIYPPVTFDVNTTTSYIIQTSKGRARAVLPSRTQVNSTVPGMISDIPLFTRVKYEDQYYCSTVDMTTTLFNTTRVAFTASPSTVLTKCQLLSGQMVSLSTTAIRIAVPNRQMFYSIATSIFGDQDELVLAMQDSVNNGTLTDLLIDELDRMVVMEVKVVGTQATALICVGSKQPGSVISQINCAYTIANTLITKPRPLNPDIAQIVSNKNLSTDFPTASTMMRLTHLPLVSDSTSSYALSKIFNASAVAVAYLADLGQNVIMDWDGSTMYVAYDTFDIIGGYDVPGWVFYLMCATVIVCSLFWAATERWVEGRYTRSLYWLVSESLSPTEGKGDLPLLHPFDPQTLEFCGRKIVSTKDPRDSENEPAVYEQSILGSQDPLLAVAL</sequence>
<protein>
    <recommendedName>
        <fullName evidence="4">Transmembrane protein</fullName>
    </recommendedName>
</protein>
<comment type="caution">
    <text evidence="2">The sequence shown here is derived from an EMBL/GenBank/DDBJ whole genome shotgun (WGS) entry which is preliminary data.</text>
</comment>
<keyword evidence="1" id="KW-0812">Transmembrane</keyword>
<feature type="transmembrane region" description="Helical" evidence="1">
    <location>
        <begin position="70"/>
        <end position="88"/>
    </location>
</feature>
<evidence type="ECO:0000256" key="1">
    <source>
        <dbReference type="SAM" id="Phobius"/>
    </source>
</evidence>
<reference evidence="2" key="1">
    <citation type="journal article" date="2020" name="Fungal Divers.">
        <title>Resolving the Mortierellaceae phylogeny through synthesis of multi-gene phylogenetics and phylogenomics.</title>
        <authorList>
            <person name="Vandepol N."/>
            <person name="Liber J."/>
            <person name="Desiro A."/>
            <person name="Na H."/>
            <person name="Kennedy M."/>
            <person name="Barry K."/>
            <person name="Grigoriev I.V."/>
            <person name="Miller A.N."/>
            <person name="O'Donnell K."/>
            <person name="Stajich J.E."/>
            <person name="Bonito G."/>
        </authorList>
    </citation>
    <scope>NUCLEOTIDE SEQUENCE</scope>
    <source>
        <strain evidence="2">REB-010B</strain>
    </source>
</reference>
<keyword evidence="1" id="KW-1133">Transmembrane helix</keyword>
<accession>A0A9P6RSZ3</accession>
<dbReference type="EMBL" id="JAAAIP010000066">
    <property type="protein sequence ID" value="KAG0327033.1"/>
    <property type="molecule type" value="Genomic_DNA"/>
</dbReference>
<dbReference type="AlphaFoldDB" id="A0A9P6RSZ3"/>
<feature type="transmembrane region" description="Helical" evidence="1">
    <location>
        <begin position="12"/>
        <end position="33"/>
    </location>
</feature>
<evidence type="ECO:0000313" key="3">
    <source>
        <dbReference type="Proteomes" id="UP000738325"/>
    </source>
</evidence>
<proteinExistence type="predicted"/>
<dbReference type="OrthoDB" id="2405755at2759"/>
<dbReference type="Proteomes" id="UP000738325">
    <property type="component" value="Unassembled WGS sequence"/>
</dbReference>
<keyword evidence="1" id="KW-0472">Membrane</keyword>
<name>A0A9P6RSZ3_9FUNG</name>
<organism evidence="2 3">
    <name type="scientific">Dissophora globulifera</name>
    <dbReference type="NCBI Taxonomy" id="979702"/>
    <lineage>
        <taxon>Eukaryota</taxon>
        <taxon>Fungi</taxon>
        <taxon>Fungi incertae sedis</taxon>
        <taxon>Mucoromycota</taxon>
        <taxon>Mortierellomycotina</taxon>
        <taxon>Mortierellomycetes</taxon>
        <taxon>Mortierellales</taxon>
        <taxon>Mortierellaceae</taxon>
        <taxon>Dissophora</taxon>
    </lineage>
</organism>
<feature type="transmembrane region" description="Helical" evidence="1">
    <location>
        <begin position="478"/>
        <end position="497"/>
    </location>
</feature>